<organism evidence="12">
    <name type="scientific">marine metagenome</name>
    <dbReference type="NCBI Taxonomy" id="408172"/>
    <lineage>
        <taxon>unclassified sequences</taxon>
        <taxon>metagenomes</taxon>
        <taxon>ecological metagenomes</taxon>
    </lineage>
</organism>
<evidence type="ECO:0000256" key="3">
    <source>
        <dbReference type="ARBA" id="ARBA00022475"/>
    </source>
</evidence>
<dbReference type="PROSITE" id="PS50893">
    <property type="entry name" value="ABC_TRANSPORTER_2"/>
    <property type="match status" value="1"/>
</dbReference>
<dbReference type="FunFam" id="3.40.50.300:FF:000221">
    <property type="entry name" value="Multidrug ABC transporter ATP-binding protein"/>
    <property type="match status" value="1"/>
</dbReference>
<feature type="transmembrane region" description="Helical" evidence="9">
    <location>
        <begin position="276"/>
        <end position="300"/>
    </location>
</feature>
<reference evidence="12" key="1">
    <citation type="submission" date="2018-05" db="EMBL/GenBank/DDBJ databases">
        <authorList>
            <person name="Lanie J.A."/>
            <person name="Ng W.-L."/>
            <person name="Kazmierczak K.M."/>
            <person name="Andrzejewski T.M."/>
            <person name="Davidsen T.M."/>
            <person name="Wayne K.J."/>
            <person name="Tettelin H."/>
            <person name="Glass J.I."/>
            <person name="Rusch D."/>
            <person name="Podicherti R."/>
            <person name="Tsui H.-C.T."/>
            <person name="Winkler M.E."/>
        </authorList>
    </citation>
    <scope>NUCLEOTIDE SEQUENCE</scope>
</reference>
<dbReference type="PANTHER" id="PTHR43394:SF1">
    <property type="entry name" value="ATP-BINDING CASSETTE SUB-FAMILY B MEMBER 10, MITOCHONDRIAL"/>
    <property type="match status" value="1"/>
</dbReference>
<feature type="domain" description="ABC transporter" evidence="10">
    <location>
        <begin position="336"/>
        <end position="578"/>
    </location>
</feature>
<feature type="transmembrane region" description="Helical" evidence="9">
    <location>
        <begin position="242"/>
        <end position="264"/>
    </location>
</feature>
<feature type="transmembrane region" description="Helical" evidence="9">
    <location>
        <begin position="20"/>
        <end position="43"/>
    </location>
</feature>
<dbReference type="Pfam" id="PF00005">
    <property type="entry name" value="ABC_tran"/>
    <property type="match status" value="1"/>
</dbReference>
<evidence type="ECO:0000259" key="10">
    <source>
        <dbReference type="PROSITE" id="PS50893"/>
    </source>
</evidence>
<name>A0A381NI39_9ZZZZ</name>
<feature type="domain" description="ABC transmembrane type-1" evidence="11">
    <location>
        <begin position="20"/>
        <end position="302"/>
    </location>
</feature>
<dbReference type="EMBL" id="UINC01000366">
    <property type="protein sequence ID" value="SUZ54059.1"/>
    <property type="molecule type" value="Genomic_DNA"/>
</dbReference>
<keyword evidence="3" id="KW-1003">Cell membrane</keyword>
<dbReference type="InterPro" id="IPR036640">
    <property type="entry name" value="ABC1_TM_sf"/>
</dbReference>
<proteinExistence type="predicted"/>
<dbReference type="InterPro" id="IPR027417">
    <property type="entry name" value="P-loop_NTPase"/>
</dbReference>
<evidence type="ECO:0000256" key="1">
    <source>
        <dbReference type="ARBA" id="ARBA00004651"/>
    </source>
</evidence>
<dbReference type="SMART" id="SM00382">
    <property type="entry name" value="AAA"/>
    <property type="match status" value="1"/>
</dbReference>
<feature type="transmembrane region" description="Helical" evidence="9">
    <location>
        <begin position="161"/>
        <end position="181"/>
    </location>
</feature>
<dbReference type="PROSITE" id="PS00211">
    <property type="entry name" value="ABC_TRANSPORTER_1"/>
    <property type="match status" value="1"/>
</dbReference>
<evidence type="ECO:0008006" key="13">
    <source>
        <dbReference type="Google" id="ProtNLM"/>
    </source>
</evidence>
<evidence type="ECO:0000256" key="8">
    <source>
        <dbReference type="ARBA" id="ARBA00023136"/>
    </source>
</evidence>
<evidence type="ECO:0000256" key="7">
    <source>
        <dbReference type="ARBA" id="ARBA00022989"/>
    </source>
</evidence>
<dbReference type="Gene3D" id="1.20.1560.10">
    <property type="entry name" value="ABC transporter type 1, transmembrane domain"/>
    <property type="match status" value="1"/>
</dbReference>
<keyword evidence="8 9" id="KW-0472">Membrane</keyword>
<dbReference type="GO" id="GO:0005524">
    <property type="term" value="F:ATP binding"/>
    <property type="evidence" value="ECO:0007669"/>
    <property type="project" value="UniProtKB-KW"/>
</dbReference>
<dbReference type="GO" id="GO:0015421">
    <property type="term" value="F:ABC-type oligopeptide transporter activity"/>
    <property type="evidence" value="ECO:0007669"/>
    <property type="project" value="TreeGrafter"/>
</dbReference>
<feature type="transmembrane region" description="Helical" evidence="9">
    <location>
        <begin position="55"/>
        <end position="77"/>
    </location>
</feature>
<dbReference type="Gene3D" id="3.40.50.300">
    <property type="entry name" value="P-loop containing nucleotide triphosphate hydrolases"/>
    <property type="match status" value="1"/>
</dbReference>
<keyword evidence="2" id="KW-0813">Transport</keyword>
<dbReference type="InterPro" id="IPR011527">
    <property type="entry name" value="ABC1_TM_dom"/>
</dbReference>
<accession>A0A381NI39</accession>
<dbReference type="Pfam" id="PF00664">
    <property type="entry name" value="ABC_membrane"/>
    <property type="match status" value="1"/>
</dbReference>
<evidence type="ECO:0000256" key="9">
    <source>
        <dbReference type="SAM" id="Phobius"/>
    </source>
</evidence>
<evidence type="ECO:0000256" key="5">
    <source>
        <dbReference type="ARBA" id="ARBA00022741"/>
    </source>
</evidence>
<evidence type="ECO:0000256" key="6">
    <source>
        <dbReference type="ARBA" id="ARBA00022840"/>
    </source>
</evidence>
<protein>
    <recommendedName>
        <fullName evidence="13">ABC transmembrane type-1 domain-containing protein</fullName>
    </recommendedName>
</protein>
<dbReference type="PROSITE" id="PS50929">
    <property type="entry name" value="ABC_TM1F"/>
    <property type="match status" value="1"/>
</dbReference>
<keyword evidence="7 9" id="KW-1133">Transmembrane helix</keyword>
<dbReference type="AlphaFoldDB" id="A0A381NI39"/>
<keyword evidence="6" id="KW-0067">ATP-binding</keyword>
<dbReference type="GO" id="GO:0016887">
    <property type="term" value="F:ATP hydrolysis activity"/>
    <property type="evidence" value="ECO:0007669"/>
    <property type="project" value="InterPro"/>
</dbReference>
<evidence type="ECO:0000256" key="2">
    <source>
        <dbReference type="ARBA" id="ARBA00022448"/>
    </source>
</evidence>
<dbReference type="InterPro" id="IPR003439">
    <property type="entry name" value="ABC_transporter-like_ATP-bd"/>
</dbReference>
<keyword evidence="5" id="KW-0547">Nucleotide-binding</keyword>
<dbReference type="SUPFAM" id="SSF90123">
    <property type="entry name" value="ABC transporter transmembrane region"/>
    <property type="match status" value="1"/>
</dbReference>
<evidence type="ECO:0000313" key="12">
    <source>
        <dbReference type="EMBL" id="SUZ54059.1"/>
    </source>
</evidence>
<gene>
    <name evidence="12" type="ORF">METZ01_LOCUS6913</name>
</gene>
<evidence type="ECO:0000256" key="4">
    <source>
        <dbReference type="ARBA" id="ARBA00022692"/>
    </source>
</evidence>
<comment type="subcellular location">
    <subcellularLocation>
        <location evidence="1">Cell membrane</location>
        <topology evidence="1">Multi-pass membrane protein</topology>
    </subcellularLocation>
</comment>
<feature type="transmembrane region" description="Helical" evidence="9">
    <location>
        <begin position="134"/>
        <end position="155"/>
    </location>
</feature>
<dbReference type="SUPFAM" id="SSF52540">
    <property type="entry name" value="P-loop containing nucleoside triphosphate hydrolases"/>
    <property type="match status" value="1"/>
</dbReference>
<dbReference type="InterPro" id="IPR017871">
    <property type="entry name" value="ABC_transporter-like_CS"/>
</dbReference>
<dbReference type="InterPro" id="IPR039421">
    <property type="entry name" value="Type_1_exporter"/>
</dbReference>
<dbReference type="InterPro" id="IPR003593">
    <property type="entry name" value="AAA+_ATPase"/>
</dbReference>
<dbReference type="CDD" id="cd18541">
    <property type="entry name" value="ABC_6TM_TmrB_like"/>
    <property type="match status" value="1"/>
</dbReference>
<keyword evidence="4 9" id="KW-0812">Transmembrane</keyword>
<evidence type="ECO:0000259" key="11">
    <source>
        <dbReference type="PROSITE" id="PS50929"/>
    </source>
</evidence>
<sequence>MGELRAILPYFKPYGKAFRWGLFLVLLANIFQVAGPFLIKLAIDELQGPDVDRIRIASFAATLVLFAILGGLARYGMRELLNGMSRRIECDLRNDFFQHLLSLDATFYSRTRTGDLMSRATNDTLAVRMAVGPAIMYTVNTVASFVFTLALMIWISPRLTFYAMIPMLALPPIVIVFGRIIHNRFEEIQKQFASLSTFVQDNLTGVRIVRAYTQEREQERQFDAHNEHYRTRNMDLALKAGAFQPVLVTLAGFALVFVTWLGALEVIAGTISIGDYVAFGLYVALLVWPMISLGWVVNLYQRGAASMGRLNKILSTKASVAVPEQPRSLLSAKGKIEFRDVSFVYPDTERTILDHVSFIADPGDTIAIVGPTGSGKSTLIALLARIYDPTGGTIFFDEIPLTELDPSEVKAKIGMVPQDTFLFSDTIARNISLGTDNDLPKPVHDGTGDITYATKTAQLHEQITEFPNGYETLLGERGINLSGGQKQRATLARALARDPLILVLDDALSAVDTHTEMRILDDLQETMSGRTSFIISHRVSAVMRADKILVLDEGVVVESGIHAELIATDGTYTRLLRRQLLEEDLEAAVVAMASA</sequence>
<dbReference type="PANTHER" id="PTHR43394">
    <property type="entry name" value="ATP-DEPENDENT PERMEASE MDL1, MITOCHONDRIAL"/>
    <property type="match status" value="1"/>
</dbReference>
<dbReference type="GO" id="GO:0005886">
    <property type="term" value="C:plasma membrane"/>
    <property type="evidence" value="ECO:0007669"/>
    <property type="project" value="UniProtKB-SubCell"/>
</dbReference>